<keyword evidence="2" id="KW-0732">Signal</keyword>
<gene>
    <name evidence="4" type="ORF">OKA104_LOCUS38196</name>
    <name evidence="3" type="ORF">VCS650_LOCUS42733</name>
</gene>
<feature type="chain" id="PRO_5036236417" evidence="2">
    <location>
        <begin position="23"/>
        <end position="349"/>
    </location>
</feature>
<dbReference type="Proteomes" id="UP000663881">
    <property type="component" value="Unassembled WGS sequence"/>
</dbReference>
<name>A0A819Y1T1_9BILA</name>
<dbReference type="EMBL" id="CAJOAY010006761">
    <property type="protein sequence ID" value="CAF4149946.1"/>
    <property type="molecule type" value="Genomic_DNA"/>
</dbReference>
<dbReference type="EMBL" id="CAJNON010002443">
    <property type="protein sequence ID" value="CAF1510323.1"/>
    <property type="molecule type" value="Genomic_DNA"/>
</dbReference>
<dbReference type="OrthoDB" id="10585469at2759"/>
<keyword evidence="1" id="KW-0472">Membrane</keyword>
<feature type="signal peptide" evidence="2">
    <location>
        <begin position="1"/>
        <end position="22"/>
    </location>
</feature>
<dbReference type="AlphaFoldDB" id="A0A819Y1T1"/>
<keyword evidence="1" id="KW-0812">Transmembrane</keyword>
<feature type="transmembrane region" description="Helical" evidence="1">
    <location>
        <begin position="303"/>
        <end position="326"/>
    </location>
</feature>
<evidence type="ECO:0000313" key="4">
    <source>
        <dbReference type="EMBL" id="CAF4149946.1"/>
    </source>
</evidence>
<protein>
    <submittedName>
        <fullName evidence="4">Uncharacterized protein</fullName>
    </submittedName>
</protein>
<comment type="caution">
    <text evidence="4">The sequence shown here is derived from an EMBL/GenBank/DDBJ whole genome shotgun (WGS) entry which is preliminary data.</text>
</comment>
<evidence type="ECO:0000256" key="1">
    <source>
        <dbReference type="SAM" id="Phobius"/>
    </source>
</evidence>
<evidence type="ECO:0000256" key="2">
    <source>
        <dbReference type="SAM" id="SignalP"/>
    </source>
</evidence>
<organism evidence="4 5">
    <name type="scientific">Adineta steineri</name>
    <dbReference type="NCBI Taxonomy" id="433720"/>
    <lineage>
        <taxon>Eukaryota</taxon>
        <taxon>Metazoa</taxon>
        <taxon>Spiralia</taxon>
        <taxon>Gnathifera</taxon>
        <taxon>Rotifera</taxon>
        <taxon>Eurotatoria</taxon>
        <taxon>Bdelloidea</taxon>
        <taxon>Adinetida</taxon>
        <taxon>Adinetidae</taxon>
        <taxon>Adineta</taxon>
    </lineage>
</organism>
<sequence length="349" mass="39054">MISVSKLKLLLLLICILRSSFTLVPLPRKNILHPTSGLTLQYLSEYSPADTIVPLTVSIPFTLDLCYLLPLHALQKIPTCHQPYNATSTNSKRKKRFIAGLIAVGIGSAALTMSTANMMHMVQIEHDVNAITKSLTTLESQTTELFHLQTDVKLSACRTEAYADPIFIHQMGQQWVISTETIQQCHLSVFSETDPPYVIQTTARTLPAIALLTIPPKTTLICSDLSIPVSVQITDPLITIWDFSLTNYTYGETFDIDHYLRNSSRWPKIPYLTNNIRALYQFIKGTPTTPHSPSLRDIHRQPLAIFNIAAFTLIIILLTIIGYCFCKKLSRIPTVYFPVPTTTLPNPTA</sequence>
<evidence type="ECO:0000313" key="3">
    <source>
        <dbReference type="EMBL" id="CAF1510323.1"/>
    </source>
</evidence>
<dbReference type="Proteomes" id="UP000663891">
    <property type="component" value="Unassembled WGS sequence"/>
</dbReference>
<reference evidence="4" key="1">
    <citation type="submission" date="2021-02" db="EMBL/GenBank/DDBJ databases">
        <authorList>
            <person name="Nowell W R."/>
        </authorList>
    </citation>
    <scope>NUCLEOTIDE SEQUENCE</scope>
</reference>
<accession>A0A819Y1T1</accession>
<keyword evidence="1" id="KW-1133">Transmembrane helix</keyword>
<proteinExistence type="predicted"/>
<evidence type="ECO:0000313" key="5">
    <source>
        <dbReference type="Proteomes" id="UP000663881"/>
    </source>
</evidence>